<dbReference type="Proteomes" id="UP000077177">
    <property type="component" value="Chromosome"/>
</dbReference>
<proteinExistence type="predicted"/>
<gene>
    <name evidence="1" type="ORF">SY85_21420</name>
</gene>
<dbReference type="EMBL" id="CP011390">
    <property type="protein sequence ID" value="ANE52658.1"/>
    <property type="molecule type" value="Genomic_DNA"/>
</dbReference>
<dbReference type="RefSeq" id="WP_066407517.1">
    <property type="nucleotide sequence ID" value="NZ_CP011390.1"/>
</dbReference>
<sequence>MLIQTRLLLFLLFTVLLAKESIAQGSKVKRDTTLRLLTYRLPNFEMQNAENVVAARYGFHYYGVGDCDVNQELEDSVEKVNAPVYAYLEKRHGKGWCDNFTKDVEKEFLVQKEVLSLLEKEPVIIKRQKLLEKDSNGLEYILEEITTSKYDVLAYGWGKLTPNTKEELVVYYHLVVDLKKKSVKLVSDTIRKL</sequence>
<dbReference type="KEGG" id="fla:SY85_21420"/>
<reference evidence="2" key="1">
    <citation type="submission" date="2015-01" db="EMBL/GenBank/DDBJ databases">
        <title>Flavisolibacter sp./LCS9/ whole genome sequencing.</title>
        <authorList>
            <person name="Kim M.K."/>
            <person name="Srinivasan S."/>
            <person name="Lee J.-J."/>
        </authorList>
    </citation>
    <scope>NUCLEOTIDE SEQUENCE [LARGE SCALE GENOMIC DNA]</scope>
    <source>
        <strain evidence="2">LCS9</strain>
    </source>
</reference>
<protein>
    <submittedName>
        <fullName evidence="1">Uncharacterized protein</fullName>
    </submittedName>
</protein>
<accession>A0A172U0E6</accession>
<reference evidence="1 2" key="2">
    <citation type="journal article" date="2016" name="Int. J. Syst. Evol. Microbiol.">
        <title>Flavisolibacter tropicus sp. nov., isolated from tropical soil.</title>
        <authorList>
            <person name="Lee J.J."/>
            <person name="Kang M.S."/>
            <person name="Kim G.S."/>
            <person name="Lee C.S."/>
            <person name="Lim S."/>
            <person name="Lee J."/>
            <person name="Roh S.H."/>
            <person name="Kang H."/>
            <person name="Ha J.M."/>
            <person name="Bae S."/>
            <person name="Jung H.Y."/>
            <person name="Kim M.K."/>
        </authorList>
    </citation>
    <scope>NUCLEOTIDE SEQUENCE [LARGE SCALE GENOMIC DNA]</scope>
    <source>
        <strain evidence="1 2">LCS9</strain>
    </source>
</reference>
<dbReference type="OrthoDB" id="676237at2"/>
<keyword evidence="2" id="KW-1185">Reference proteome</keyword>
<evidence type="ECO:0000313" key="2">
    <source>
        <dbReference type="Proteomes" id="UP000077177"/>
    </source>
</evidence>
<dbReference type="AlphaFoldDB" id="A0A172U0E6"/>
<name>A0A172U0E6_9BACT</name>
<evidence type="ECO:0000313" key="1">
    <source>
        <dbReference type="EMBL" id="ANE52658.1"/>
    </source>
</evidence>
<organism evidence="1 2">
    <name type="scientific">Flavisolibacter tropicus</name>
    <dbReference type="NCBI Taxonomy" id="1492898"/>
    <lineage>
        <taxon>Bacteria</taxon>
        <taxon>Pseudomonadati</taxon>
        <taxon>Bacteroidota</taxon>
        <taxon>Chitinophagia</taxon>
        <taxon>Chitinophagales</taxon>
        <taxon>Chitinophagaceae</taxon>
        <taxon>Flavisolibacter</taxon>
    </lineage>
</organism>